<name>A0A1Y2FVW6_9BASI</name>
<feature type="region of interest" description="Disordered" evidence="1">
    <location>
        <begin position="51"/>
        <end position="92"/>
    </location>
</feature>
<reference evidence="2 3" key="1">
    <citation type="submission" date="2016-07" db="EMBL/GenBank/DDBJ databases">
        <title>Pervasive Adenine N6-methylation of Active Genes in Fungi.</title>
        <authorList>
            <consortium name="DOE Joint Genome Institute"/>
            <person name="Mondo S.J."/>
            <person name="Dannebaum R.O."/>
            <person name="Kuo R.C."/>
            <person name="Labutti K."/>
            <person name="Haridas S."/>
            <person name="Kuo A."/>
            <person name="Salamov A."/>
            <person name="Ahrendt S.R."/>
            <person name="Lipzen A."/>
            <person name="Sullivan W."/>
            <person name="Andreopoulos W.B."/>
            <person name="Clum A."/>
            <person name="Lindquist E."/>
            <person name="Daum C."/>
            <person name="Ramamoorthy G.K."/>
            <person name="Gryganskyi A."/>
            <person name="Culley D."/>
            <person name="Magnuson J.K."/>
            <person name="James T.Y."/>
            <person name="O'Malley M.A."/>
            <person name="Stajich J.E."/>
            <person name="Spatafora J.W."/>
            <person name="Visel A."/>
            <person name="Grigoriev I.V."/>
        </authorList>
    </citation>
    <scope>NUCLEOTIDE SEQUENCE [LARGE SCALE GENOMIC DNA]</scope>
    <source>
        <strain evidence="2 3">62-1032</strain>
    </source>
</reference>
<feature type="region of interest" description="Disordered" evidence="1">
    <location>
        <begin position="160"/>
        <end position="186"/>
    </location>
</feature>
<dbReference type="InParanoid" id="A0A1Y2FVW6"/>
<evidence type="ECO:0000256" key="1">
    <source>
        <dbReference type="SAM" id="MobiDB-lite"/>
    </source>
</evidence>
<sequence>MLRLPIELSTRRVGTFSRASHPPLQAREGLRRQVPRRIIVFVALALSHPSPRPPTLDSQLARNPSSSSSPAQTHHPTIAIPLPSHRSKPSPFSHPSTFAFPALFPRSLAFASLPPSGPSLPSAVEEGYIRPHDSADARCTALNGREAPFPLSSSSLKITLPSTISPSTAPPSPSTPAPHRPLTSTRLGSLERLEGGSGGLVMMVDLGRCGGASRMWVCYYWPMDRACERPLLMMAFARLGRRSGEAWLDGLVVVDDGRGLIVSGYGGSRSQIAADSESRRVGGEFEGQRRQGSEMTWVNTRSFGLPDGLARLGHISSC</sequence>
<evidence type="ECO:0000313" key="2">
    <source>
        <dbReference type="EMBL" id="ORY88132.1"/>
    </source>
</evidence>
<comment type="caution">
    <text evidence="2">The sequence shown here is derived from an EMBL/GenBank/DDBJ whole genome shotgun (WGS) entry which is preliminary data.</text>
</comment>
<keyword evidence="3" id="KW-1185">Reference proteome</keyword>
<accession>A0A1Y2FVW6</accession>
<gene>
    <name evidence="2" type="ORF">BCR35DRAFT_313116</name>
</gene>
<proteinExistence type="predicted"/>
<feature type="compositionally biased region" description="Pro residues" evidence="1">
    <location>
        <begin position="168"/>
        <end position="179"/>
    </location>
</feature>
<dbReference type="EMBL" id="MCGR01000012">
    <property type="protein sequence ID" value="ORY88132.1"/>
    <property type="molecule type" value="Genomic_DNA"/>
</dbReference>
<evidence type="ECO:0000313" key="3">
    <source>
        <dbReference type="Proteomes" id="UP000193467"/>
    </source>
</evidence>
<protein>
    <submittedName>
        <fullName evidence="2">Uncharacterized protein</fullName>
    </submittedName>
</protein>
<organism evidence="2 3">
    <name type="scientific">Leucosporidium creatinivorum</name>
    <dbReference type="NCBI Taxonomy" id="106004"/>
    <lineage>
        <taxon>Eukaryota</taxon>
        <taxon>Fungi</taxon>
        <taxon>Dikarya</taxon>
        <taxon>Basidiomycota</taxon>
        <taxon>Pucciniomycotina</taxon>
        <taxon>Microbotryomycetes</taxon>
        <taxon>Leucosporidiales</taxon>
        <taxon>Leucosporidium</taxon>
    </lineage>
</organism>
<dbReference type="AlphaFoldDB" id="A0A1Y2FVW6"/>
<feature type="compositionally biased region" description="Polar residues" evidence="1">
    <location>
        <begin position="56"/>
        <end position="75"/>
    </location>
</feature>
<dbReference type="Proteomes" id="UP000193467">
    <property type="component" value="Unassembled WGS sequence"/>
</dbReference>